<protein>
    <recommendedName>
        <fullName evidence="4">Sarcospan</fullName>
    </recommendedName>
</protein>
<keyword evidence="1" id="KW-0472">Membrane</keyword>
<proteinExistence type="predicted"/>
<keyword evidence="1" id="KW-0812">Transmembrane</keyword>
<comment type="caution">
    <text evidence="2">The sequence shown here is derived from an EMBL/GenBank/DDBJ whole genome shotgun (WGS) entry which is preliminary data.</text>
</comment>
<accession>A0ABD0YII4</accession>
<evidence type="ECO:0000313" key="2">
    <source>
        <dbReference type="EMBL" id="KAL1131100.1"/>
    </source>
</evidence>
<dbReference type="Proteomes" id="UP001558652">
    <property type="component" value="Unassembled WGS sequence"/>
</dbReference>
<dbReference type="AlphaFoldDB" id="A0ABD0YII4"/>
<dbReference type="EMBL" id="JBFDAA010000007">
    <property type="protein sequence ID" value="KAL1131100.1"/>
    <property type="molecule type" value="Genomic_DNA"/>
</dbReference>
<keyword evidence="1" id="KW-1133">Transmembrane helix</keyword>
<reference evidence="2 3" key="1">
    <citation type="submission" date="2024-07" db="EMBL/GenBank/DDBJ databases">
        <title>Chromosome-level genome assembly of the water stick insect Ranatra chinensis (Heteroptera: Nepidae).</title>
        <authorList>
            <person name="Liu X."/>
        </authorList>
    </citation>
    <scope>NUCLEOTIDE SEQUENCE [LARGE SCALE GENOMIC DNA]</scope>
    <source>
        <strain evidence="2">Cailab_2021Rc</strain>
        <tissue evidence="2">Muscle</tissue>
    </source>
</reference>
<evidence type="ECO:0000256" key="1">
    <source>
        <dbReference type="SAM" id="Phobius"/>
    </source>
</evidence>
<dbReference type="InterPro" id="IPR030429">
    <property type="entry name" value="Sarcospan"/>
</dbReference>
<dbReference type="PANTHER" id="PTHR15260">
    <property type="entry name" value="SARCOSPAN"/>
    <property type="match status" value="1"/>
</dbReference>
<feature type="transmembrane region" description="Helical" evidence="1">
    <location>
        <begin position="150"/>
        <end position="177"/>
    </location>
</feature>
<gene>
    <name evidence="2" type="ORF">AAG570_012337</name>
</gene>
<feature type="transmembrane region" description="Helical" evidence="1">
    <location>
        <begin position="20"/>
        <end position="39"/>
    </location>
</feature>
<feature type="non-terminal residue" evidence="2">
    <location>
        <position position="1"/>
    </location>
</feature>
<dbReference type="PANTHER" id="PTHR15260:SF1">
    <property type="entry name" value="SARCOSPAN"/>
    <property type="match status" value="1"/>
</dbReference>
<feature type="transmembrane region" description="Helical" evidence="1">
    <location>
        <begin position="51"/>
        <end position="70"/>
    </location>
</feature>
<evidence type="ECO:0008006" key="4">
    <source>
        <dbReference type="Google" id="ProtNLM"/>
    </source>
</evidence>
<keyword evidence="3" id="KW-1185">Reference proteome</keyword>
<organism evidence="2 3">
    <name type="scientific">Ranatra chinensis</name>
    <dbReference type="NCBI Taxonomy" id="642074"/>
    <lineage>
        <taxon>Eukaryota</taxon>
        <taxon>Metazoa</taxon>
        <taxon>Ecdysozoa</taxon>
        <taxon>Arthropoda</taxon>
        <taxon>Hexapoda</taxon>
        <taxon>Insecta</taxon>
        <taxon>Pterygota</taxon>
        <taxon>Neoptera</taxon>
        <taxon>Paraneoptera</taxon>
        <taxon>Hemiptera</taxon>
        <taxon>Heteroptera</taxon>
        <taxon>Panheteroptera</taxon>
        <taxon>Nepomorpha</taxon>
        <taxon>Nepidae</taxon>
        <taxon>Ranatrinae</taxon>
        <taxon>Ranatra</taxon>
    </lineage>
</organism>
<feature type="transmembrane region" description="Helical" evidence="1">
    <location>
        <begin position="82"/>
        <end position="115"/>
    </location>
</feature>
<name>A0ABD0YII4_9HEMI</name>
<sequence>VPRKYLPHVLRRHKLAKSLLALQLLVGLAVCTLAAWLVLWAPNLSFRDLPYWSGIPALLSAIIGLILICSCRKEYPGMPLACYVFTFKVISVIASIGAAAACFCASVFAAVHLVWLYGMTCEPANVLNASCHCRSHSRVVSYVDLNCPEVWNILSILLIASTAANAIAGVLASWYVYLHWSSRYSYLYSQVRTNDNRPIIITNKM</sequence>
<evidence type="ECO:0000313" key="3">
    <source>
        <dbReference type="Proteomes" id="UP001558652"/>
    </source>
</evidence>